<reference evidence="7 8" key="1">
    <citation type="submission" date="2016-04" db="EMBL/GenBank/DDBJ databases">
        <title>Evolutionary innovation and constraint leading to complex multicellularity in the Ascomycota.</title>
        <authorList>
            <person name="Cisse O."/>
            <person name="Nguyen A."/>
            <person name="Hewitt D.A."/>
            <person name="Jedd G."/>
            <person name="Stajich J.E."/>
        </authorList>
    </citation>
    <scope>NUCLEOTIDE SEQUENCE [LARGE SCALE GENOMIC DNA]</scope>
    <source>
        <strain evidence="7 8">DAH-3</strain>
    </source>
</reference>
<evidence type="ECO:0000256" key="4">
    <source>
        <dbReference type="ARBA" id="ARBA00022989"/>
    </source>
</evidence>
<protein>
    <recommendedName>
        <fullName evidence="6">3-oxo-5-alpha-steroid 4-dehydrogenase C-terminal domain-containing protein</fullName>
    </recommendedName>
</protein>
<dbReference type="PROSITE" id="PS50244">
    <property type="entry name" value="S5A_REDUCTASE"/>
    <property type="match status" value="1"/>
</dbReference>
<keyword evidence="4" id="KW-1133">Transmembrane helix</keyword>
<dbReference type="Proteomes" id="UP000186594">
    <property type="component" value="Unassembled WGS sequence"/>
</dbReference>
<keyword evidence="3" id="KW-0812">Transmembrane</keyword>
<comment type="subcellular location">
    <subcellularLocation>
        <location evidence="1">Membrane</location>
        <topology evidence="1">Multi-pass membrane protein</topology>
    </subcellularLocation>
</comment>
<keyword evidence="8" id="KW-1185">Reference proteome</keyword>
<evidence type="ECO:0000256" key="3">
    <source>
        <dbReference type="ARBA" id="ARBA00022692"/>
    </source>
</evidence>
<dbReference type="OMA" id="PHYALEW"/>
<dbReference type="GO" id="GO:0006629">
    <property type="term" value="P:lipid metabolic process"/>
    <property type="evidence" value="ECO:0007669"/>
    <property type="project" value="InterPro"/>
</dbReference>
<name>A0A1U7LTF2_NEOID</name>
<dbReference type="GO" id="GO:0016627">
    <property type="term" value="F:oxidoreductase activity, acting on the CH-CH group of donors"/>
    <property type="evidence" value="ECO:0007669"/>
    <property type="project" value="InterPro"/>
</dbReference>
<keyword evidence="5" id="KW-0472">Membrane</keyword>
<dbReference type="AlphaFoldDB" id="A0A1U7LTF2"/>
<evidence type="ECO:0000256" key="5">
    <source>
        <dbReference type="ARBA" id="ARBA00023136"/>
    </source>
</evidence>
<dbReference type="STRING" id="1198029.A0A1U7LTF2"/>
<proteinExistence type="inferred from homology"/>
<evidence type="ECO:0000256" key="2">
    <source>
        <dbReference type="ARBA" id="ARBA00007742"/>
    </source>
</evidence>
<dbReference type="Pfam" id="PF02544">
    <property type="entry name" value="Steroid_dh"/>
    <property type="match status" value="1"/>
</dbReference>
<dbReference type="Gene3D" id="1.20.120.1630">
    <property type="match status" value="1"/>
</dbReference>
<organism evidence="7 8">
    <name type="scientific">Neolecta irregularis (strain DAH-3)</name>
    <dbReference type="NCBI Taxonomy" id="1198029"/>
    <lineage>
        <taxon>Eukaryota</taxon>
        <taxon>Fungi</taxon>
        <taxon>Dikarya</taxon>
        <taxon>Ascomycota</taxon>
        <taxon>Taphrinomycotina</taxon>
        <taxon>Neolectales</taxon>
        <taxon>Neolectaceae</taxon>
        <taxon>Neolecta</taxon>
    </lineage>
</organism>
<evidence type="ECO:0000259" key="6">
    <source>
        <dbReference type="Pfam" id="PF02544"/>
    </source>
</evidence>
<gene>
    <name evidence="7" type="ORF">NEOLI_002027</name>
</gene>
<dbReference type="PANTHER" id="PTHR10556">
    <property type="entry name" value="3-OXO-5-ALPHA-STEROID 4-DEHYDROGENASE"/>
    <property type="match status" value="1"/>
</dbReference>
<comment type="caution">
    <text evidence="7">The sequence shown here is derived from an EMBL/GenBank/DDBJ whole genome shotgun (WGS) entry which is preliminary data.</text>
</comment>
<comment type="similarity">
    <text evidence="2">Belongs to the steroid 5-alpha reductase family.</text>
</comment>
<dbReference type="InterPro" id="IPR039357">
    <property type="entry name" value="SRD5A/TECR"/>
</dbReference>
<dbReference type="InterPro" id="IPR001104">
    <property type="entry name" value="3-oxo-5_a-steroid_4-DH_C"/>
</dbReference>
<dbReference type="OrthoDB" id="5788137at2759"/>
<evidence type="ECO:0000313" key="8">
    <source>
        <dbReference type="Proteomes" id="UP000186594"/>
    </source>
</evidence>
<dbReference type="PANTHER" id="PTHR10556:SF43">
    <property type="entry name" value="STEROID 5-ALPHA-REDUCTASE DET2"/>
    <property type="match status" value="1"/>
</dbReference>
<sequence>MYHLEQYVTLLWYALTQDEALFCNKAFASRSIFLQAFPVLVPAFLLVNANHGRFSTKDSKFNLPGMILDNAISNNPLGKFAWVSMEIISPIMFIVDYFSQTPHLSNTGNMLIGLAFLVHYTHRSLVAPLFRAESLKPIHLYVWLGAMTFNFHNGSTIGWWLSSLGRADGYFIPGLLLWTLGFAGNTYHDEILFSLRKTGGKKDYSIPYGGLYQYISCPNYFCEIVEWIGLGIAAGRQCSPIWVFVVALLAVLVPRARANHQWFKRTFKDYPQRNALIPFVW</sequence>
<feature type="domain" description="3-oxo-5-alpha-steroid 4-dehydrogenase C-terminal" evidence="6">
    <location>
        <begin position="138"/>
        <end position="281"/>
    </location>
</feature>
<evidence type="ECO:0000256" key="1">
    <source>
        <dbReference type="ARBA" id="ARBA00004141"/>
    </source>
</evidence>
<dbReference type="GO" id="GO:0016020">
    <property type="term" value="C:membrane"/>
    <property type="evidence" value="ECO:0007669"/>
    <property type="project" value="UniProtKB-SubCell"/>
</dbReference>
<evidence type="ECO:0000313" key="7">
    <source>
        <dbReference type="EMBL" id="OLL25909.1"/>
    </source>
</evidence>
<dbReference type="EMBL" id="LXFE01000287">
    <property type="protein sequence ID" value="OLL25909.1"/>
    <property type="molecule type" value="Genomic_DNA"/>
</dbReference>
<accession>A0A1U7LTF2</accession>